<dbReference type="PANTHER" id="PTHR35526:SF3">
    <property type="entry name" value="ANTI-SIGMA-F FACTOR RSBW"/>
    <property type="match status" value="1"/>
</dbReference>
<dbReference type="EMBL" id="STGW01000021">
    <property type="protein sequence ID" value="THV08917.1"/>
    <property type="molecule type" value="Genomic_DNA"/>
</dbReference>
<dbReference type="CDD" id="cd16936">
    <property type="entry name" value="HATPase_RsbW-like"/>
    <property type="match status" value="1"/>
</dbReference>
<gene>
    <name evidence="2" type="ORF">E9934_18445</name>
</gene>
<keyword evidence="2" id="KW-0547">Nucleotide-binding</keyword>
<comment type="caution">
    <text evidence="2">The sequence shown here is derived from an EMBL/GenBank/DDBJ whole genome shotgun (WGS) entry which is preliminary data.</text>
</comment>
<feature type="region of interest" description="Disordered" evidence="1">
    <location>
        <begin position="1"/>
        <end position="27"/>
    </location>
</feature>
<protein>
    <submittedName>
        <fullName evidence="2">ATP-binding protein</fullName>
    </submittedName>
</protein>
<sequence>MTRAHTALEGSSVHHRQTLDLAPGPGSAQTARRWVVQTCQDLDRSDLSECAELAISELVTNAVLHGEPPLRLQLRGTREHPRFEVHDTSTIPPQPRSANDVVFDLDNFDLDSLDALDEEQLSTLTTVGRGLDLVSRASIAWGAEIDEDGKAVWFEPATDLSDTVGADYQQTSSAPPLVEDHTRVGEVAVQINGVPVREFGQFQRHHRDLRREIRLLALAHETDYPLAKVLSEHFDALERPLRSNMGREQVDSAFGDGRTTVDLRLRMPRETARQIGGLVDLLDAADDFSRAQRLLTAPRSPAQRAFQIWFLGEFRRQSAGATPVPWQGGAGSGAPSRAL</sequence>
<proteinExistence type="predicted"/>
<dbReference type="AlphaFoldDB" id="A0A4S8MZK4"/>
<evidence type="ECO:0000313" key="2">
    <source>
        <dbReference type="EMBL" id="THV08917.1"/>
    </source>
</evidence>
<dbReference type="Gene3D" id="3.30.565.10">
    <property type="entry name" value="Histidine kinase-like ATPase, C-terminal domain"/>
    <property type="match status" value="1"/>
</dbReference>
<dbReference type="InterPro" id="IPR050267">
    <property type="entry name" value="Anti-sigma-factor_SerPK"/>
</dbReference>
<keyword evidence="2" id="KW-0067">ATP-binding</keyword>
<dbReference type="PANTHER" id="PTHR35526">
    <property type="entry name" value="ANTI-SIGMA-F FACTOR RSBW-RELATED"/>
    <property type="match status" value="1"/>
</dbReference>
<dbReference type="GO" id="GO:0005524">
    <property type="term" value="F:ATP binding"/>
    <property type="evidence" value="ECO:0007669"/>
    <property type="project" value="UniProtKB-KW"/>
</dbReference>
<evidence type="ECO:0000256" key="1">
    <source>
        <dbReference type="SAM" id="MobiDB-lite"/>
    </source>
</evidence>
<accession>A0A4S8MZK4</accession>
<reference evidence="2 3" key="1">
    <citation type="journal article" date="2009" name="Int. J. Syst. Evol. Microbiol.">
        <title>Nocardioides caeni sp. nov., isolated from wastewater.</title>
        <authorList>
            <person name="Yoon J.H."/>
            <person name="Kang S.J."/>
            <person name="Park S."/>
            <person name="Kim W."/>
            <person name="Oh T.K."/>
        </authorList>
    </citation>
    <scope>NUCLEOTIDE SEQUENCE [LARGE SCALE GENOMIC DNA]</scope>
    <source>
        <strain evidence="2 3">DSM 23134</strain>
    </source>
</reference>
<dbReference type="InterPro" id="IPR036890">
    <property type="entry name" value="HATPase_C_sf"/>
</dbReference>
<evidence type="ECO:0000313" key="3">
    <source>
        <dbReference type="Proteomes" id="UP000307087"/>
    </source>
</evidence>
<dbReference type="OrthoDB" id="5244329at2"/>
<organism evidence="2 3">
    <name type="scientific">Nocardioides caeni</name>
    <dbReference type="NCBI Taxonomy" id="574700"/>
    <lineage>
        <taxon>Bacteria</taxon>
        <taxon>Bacillati</taxon>
        <taxon>Actinomycetota</taxon>
        <taxon>Actinomycetes</taxon>
        <taxon>Propionibacteriales</taxon>
        <taxon>Nocardioidaceae</taxon>
        <taxon>Nocardioides</taxon>
    </lineage>
</organism>
<dbReference type="Proteomes" id="UP000307087">
    <property type="component" value="Unassembled WGS sequence"/>
</dbReference>
<keyword evidence="3" id="KW-1185">Reference proteome</keyword>
<name>A0A4S8MZK4_9ACTN</name>